<reference evidence="9 10" key="1">
    <citation type="submission" date="2016-07" db="EMBL/GenBank/DDBJ databases">
        <title>Pervasive Adenine N6-methylation of Active Genes in Fungi.</title>
        <authorList>
            <consortium name="DOE Joint Genome Institute"/>
            <person name="Mondo S.J."/>
            <person name="Dannebaum R.O."/>
            <person name="Kuo R.C."/>
            <person name="Labutti K."/>
            <person name="Haridas S."/>
            <person name="Kuo A."/>
            <person name="Salamov A."/>
            <person name="Ahrendt S.R."/>
            <person name="Lipzen A."/>
            <person name="Sullivan W."/>
            <person name="Andreopoulos W.B."/>
            <person name="Clum A."/>
            <person name="Lindquist E."/>
            <person name="Daum C."/>
            <person name="Ramamoorthy G.K."/>
            <person name="Gryganskyi A."/>
            <person name="Culley D."/>
            <person name="Magnuson J.K."/>
            <person name="James T.Y."/>
            <person name="O'Malley M.A."/>
            <person name="Stajich J.E."/>
            <person name="Spatafora J.W."/>
            <person name="Visel A."/>
            <person name="Grigoriev I.V."/>
        </authorList>
    </citation>
    <scope>NUCLEOTIDE SEQUENCE [LARGE SCALE GENOMIC DNA]</scope>
    <source>
        <strain evidence="9 10">62-1032</strain>
    </source>
</reference>
<keyword evidence="5" id="KW-0687">Ribonucleoprotein</keyword>
<evidence type="ECO:0000256" key="3">
    <source>
        <dbReference type="ARBA" id="ARBA00022980"/>
    </source>
</evidence>
<keyword evidence="3" id="KW-0689">Ribosomal protein</keyword>
<dbReference type="GO" id="GO:0005762">
    <property type="term" value="C:mitochondrial large ribosomal subunit"/>
    <property type="evidence" value="ECO:0007669"/>
    <property type="project" value="TreeGrafter"/>
</dbReference>
<dbReference type="PANTHER" id="PTHR21396">
    <property type="entry name" value="39S RIBOSOMAL PROTEIN L43"/>
    <property type="match status" value="1"/>
</dbReference>
<comment type="caution">
    <text evidence="9">The sequence shown here is derived from an EMBL/GenBank/DDBJ whole genome shotgun (WGS) entry which is preliminary data.</text>
</comment>
<feature type="domain" description="Ribosomal protein/NADH dehydrogenase" evidence="8">
    <location>
        <begin position="33"/>
        <end position="107"/>
    </location>
</feature>
<dbReference type="EMBL" id="MCGR01000003">
    <property type="protein sequence ID" value="ORY90838.1"/>
    <property type="molecule type" value="Genomic_DNA"/>
</dbReference>
<feature type="compositionally biased region" description="Acidic residues" evidence="7">
    <location>
        <begin position="338"/>
        <end position="351"/>
    </location>
</feature>
<evidence type="ECO:0000256" key="4">
    <source>
        <dbReference type="ARBA" id="ARBA00023128"/>
    </source>
</evidence>
<dbReference type="OrthoDB" id="88at2759"/>
<dbReference type="GO" id="GO:0003735">
    <property type="term" value="F:structural constituent of ribosome"/>
    <property type="evidence" value="ECO:0007669"/>
    <property type="project" value="InterPro"/>
</dbReference>
<dbReference type="GO" id="GO:0032543">
    <property type="term" value="P:mitochondrial translation"/>
    <property type="evidence" value="ECO:0007669"/>
    <property type="project" value="InterPro"/>
</dbReference>
<protein>
    <recommendedName>
        <fullName evidence="6">Large ribosomal subunit protein mL43</fullName>
    </recommendedName>
</protein>
<evidence type="ECO:0000256" key="7">
    <source>
        <dbReference type="SAM" id="MobiDB-lite"/>
    </source>
</evidence>
<organism evidence="9 10">
    <name type="scientific">Leucosporidium creatinivorum</name>
    <dbReference type="NCBI Taxonomy" id="106004"/>
    <lineage>
        <taxon>Eukaryota</taxon>
        <taxon>Fungi</taxon>
        <taxon>Dikarya</taxon>
        <taxon>Basidiomycota</taxon>
        <taxon>Pucciniomycotina</taxon>
        <taxon>Microbotryomycetes</taxon>
        <taxon>Leucosporidiales</taxon>
        <taxon>Leucosporidium</taxon>
    </lineage>
</organism>
<sequence length="389" mass="43229">MAALLRRQLAVPVQNGSGAFLLPCKKLVFEYCETWGSNKGMRSFLSKGDVVKVAERYPGVEVVVRRVENRHPHLRGVYMNGRDKVICVRNLPPPSILAKAELLLDSSGSKITTLKRPKVESTNESVRGIWSAFHEERRSRSQPCGGASCLNHARDYSYSLCWAFRQFIVNNLPFPPHSSSSSSQLLPQPSSARLTAARDGSLYHSLNPSRPSSLAPPPHTPPPLVVSPIHGAYLSPEESFHFQYAMATRDGSVTVELVSPATMEDKEERRIMLARFLTQDTHKKGIIDAWLGFPPPKALGRAYDGMTFKLIVTETEPNSDGRAFAEPPVLQIQGLEERESEPENEQEEFQDGEGGSSRRSHVEAGQKQAAVEVAIDAELRYRLFEPLVD</sequence>
<evidence type="ECO:0000259" key="8">
    <source>
        <dbReference type="SMART" id="SM00916"/>
    </source>
</evidence>
<dbReference type="Pfam" id="PF05047">
    <property type="entry name" value="L51_S25_CI-B8"/>
    <property type="match status" value="1"/>
</dbReference>
<dbReference type="STRING" id="106004.A0A1Y2G1S8"/>
<gene>
    <name evidence="9" type="ORF">BCR35DRAFT_349750</name>
</gene>
<dbReference type="Proteomes" id="UP000193467">
    <property type="component" value="Unassembled WGS sequence"/>
</dbReference>
<dbReference type="InParanoid" id="A0A1Y2G1S8"/>
<evidence type="ECO:0000313" key="10">
    <source>
        <dbReference type="Proteomes" id="UP000193467"/>
    </source>
</evidence>
<dbReference type="InterPro" id="IPR039927">
    <property type="entry name" value="Ribosomal_mL43"/>
</dbReference>
<keyword evidence="4" id="KW-0496">Mitochondrion</keyword>
<feature type="region of interest" description="Disordered" evidence="7">
    <location>
        <begin position="335"/>
        <end position="367"/>
    </location>
</feature>
<name>A0A1Y2G1S8_9BASI</name>
<evidence type="ECO:0000313" key="9">
    <source>
        <dbReference type="EMBL" id="ORY90838.1"/>
    </source>
</evidence>
<dbReference type="SMART" id="SM00916">
    <property type="entry name" value="L51_S25_CI-B8"/>
    <property type="match status" value="1"/>
</dbReference>
<accession>A0A1Y2G1S8</accession>
<evidence type="ECO:0000256" key="1">
    <source>
        <dbReference type="ARBA" id="ARBA00004173"/>
    </source>
</evidence>
<dbReference type="SUPFAM" id="SSF52833">
    <property type="entry name" value="Thioredoxin-like"/>
    <property type="match status" value="1"/>
</dbReference>
<comment type="subcellular location">
    <subcellularLocation>
        <location evidence="1">Mitochondrion</location>
    </subcellularLocation>
</comment>
<evidence type="ECO:0000256" key="5">
    <source>
        <dbReference type="ARBA" id="ARBA00023274"/>
    </source>
</evidence>
<dbReference type="AlphaFoldDB" id="A0A1Y2G1S8"/>
<evidence type="ECO:0000256" key="2">
    <source>
        <dbReference type="ARBA" id="ARBA00006073"/>
    </source>
</evidence>
<dbReference type="InterPro" id="IPR036249">
    <property type="entry name" value="Thioredoxin-like_sf"/>
</dbReference>
<dbReference type="Gene3D" id="3.40.30.10">
    <property type="entry name" value="Glutaredoxin"/>
    <property type="match status" value="1"/>
</dbReference>
<keyword evidence="10" id="KW-1185">Reference proteome</keyword>
<evidence type="ECO:0000256" key="6">
    <source>
        <dbReference type="ARBA" id="ARBA00035188"/>
    </source>
</evidence>
<proteinExistence type="inferred from homology"/>
<dbReference type="InterPro" id="IPR007741">
    <property type="entry name" value="Ribosomal_mL43/mS25/NADH_DH"/>
</dbReference>
<comment type="similarity">
    <text evidence="2">Belongs to the mitochondrion-specific ribosomal protein mL43 family.</text>
</comment>
<dbReference type="PANTHER" id="PTHR21396:SF2">
    <property type="entry name" value="LARGE RIBOSOMAL SUBUNIT PROTEIN ML43"/>
    <property type="match status" value="1"/>
</dbReference>